<evidence type="ECO:0000256" key="7">
    <source>
        <dbReference type="ARBA" id="ARBA00023132"/>
    </source>
</evidence>
<name>A0A1S3FZ27_DIPOR</name>
<comment type="similarity">
    <text evidence="2">Belongs to the nucleoporin NSP1/NUP62 family.</text>
</comment>
<evidence type="ECO:0000256" key="4">
    <source>
        <dbReference type="ARBA" id="ARBA00022816"/>
    </source>
</evidence>
<comment type="subcellular location">
    <subcellularLocation>
        <location evidence="1">Nucleus</location>
        <location evidence="1">Nuclear pore complex</location>
    </subcellularLocation>
</comment>
<sequence length="274" mass="31032">MEVDEISVSVKFQSLTTSRLEVRVSSPCSRRGTPQKTRRSTPAQEPRSPRAAHREVTSPPSRPGPPPFSRFAASEALKLTLLLNLRFGSSICCFSTPRSLFKMFPKVLNTHNLITTEEFSSTTSTTATITVPTNTTTTTTSGFHLNLHPWIHFNVHSIAATTSVPSIVTPVVTYARLNDMTRNVKLELPDEDKKFLQLATQVSIWDRKLDANLEELTVLHGRMEKVKMHQRRLKLELSCLMVEQKELQEMLNPIETYIKQQNEDLNVENDNEES</sequence>
<organism evidence="11 12">
    <name type="scientific">Dipodomys ordii</name>
    <name type="common">Ord's kangaroo rat</name>
    <dbReference type="NCBI Taxonomy" id="10020"/>
    <lineage>
        <taxon>Eukaryota</taxon>
        <taxon>Metazoa</taxon>
        <taxon>Chordata</taxon>
        <taxon>Craniata</taxon>
        <taxon>Vertebrata</taxon>
        <taxon>Euteleostomi</taxon>
        <taxon>Mammalia</taxon>
        <taxon>Eutheria</taxon>
        <taxon>Euarchontoglires</taxon>
        <taxon>Glires</taxon>
        <taxon>Rodentia</taxon>
        <taxon>Castorimorpha</taxon>
        <taxon>Heteromyidae</taxon>
        <taxon>Dipodomyinae</taxon>
        <taxon>Dipodomys</taxon>
    </lineage>
</organism>
<evidence type="ECO:0000256" key="2">
    <source>
        <dbReference type="ARBA" id="ARBA00005911"/>
    </source>
</evidence>
<dbReference type="InterPro" id="IPR007758">
    <property type="entry name" value="Nucleoporin_NSP1_C"/>
</dbReference>
<dbReference type="GO" id="GO:0051028">
    <property type="term" value="P:mRNA transport"/>
    <property type="evidence" value="ECO:0007669"/>
    <property type="project" value="UniProtKB-KW"/>
</dbReference>
<evidence type="ECO:0000256" key="1">
    <source>
        <dbReference type="ARBA" id="ARBA00004567"/>
    </source>
</evidence>
<evidence type="ECO:0000313" key="11">
    <source>
        <dbReference type="Proteomes" id="UP000081671"/>
    </source>
</evidence>
<dbReference type="PANTHER" id="PTHR12084">
    <property type="entry name" value="NUCLEAR PORE GLYCOPROTEIN P62-RELATED"/>
    <property type="match status" value="1"/>
</dbReference>
<dbReference type="Proteomes" id="UP000081671">
    <property type="component" value="Unplaced"/>
</dbReference>
<dbReference type="Gene3D" id="1.20.5.170">
    <property type="match status" value="1"/>
</dbReference>
<evidence type="ECO:0000256" key="3">
    <source>
        <dbReference type="ARBA" id="ARBA00022448"/>
    </source>
</evidence>
<feature type="compositionally biased region" description="Polar residues" evidence="9">
    <location>
        <begin position="26"/>
        <end position="43"/>
    </location>
</feature>
<dbReference type="KEGG" id="dord:105992780"/>
<dbReference type="PANTHER" id="PTHR12084:SF0">
    <property type="entry name" value="NUCLEAR PORE GLYCOPROTEIN P62"/>
    <property type="match status" value="1"/>
</dbReference>
<keyword evidence="8" id="KW-0539">Nucleus</keyword>
<dbReference type="GeneID" id="105992780"/>
<feature type="domain" description="Nucleoporin NSP1-like C-terminal" evidence="10">
    <location>
        <begin position="166"/>
        <end position="272"/>
    </location>
</feature>
<reference evidence="12" key="1">
    <citation type="submission" date="2025-08" db="UniProtKB">
        <authorList>
            <consortium name="RefSeq"/>
        </authorList>
    </citation>
    <scope>IDENTIFICATION</scope>
    <source>
        <tissue evidence="12">Kidney</tissue>
    </source>
</reference>
<evidence type="ECO:0000256" key="9">
    <source>
        <dbReference type="SAM" id="MobiDB-lite"/>
    </source>
</evidence>
<dbReference type="AlphaFoldDB" id="A0A1S3FZ27"/>
<keyword evidence="5" id="KW-0653">Protein transport</keyword>
<dbReference type="GO" id="GO:0006606">
    <property type="term" value="P:protein import into nucleus"/>
    <property type="evidence" value="ECO:0007669"/>
    <property type="project" value="TreeGrafter"/>
</dbReference>
<dbReference type="RefSeq" id="XP_012881294.1">
    <property type="nucleotide sequence ID" value="XM_013025840.1"/>
</dbReference>
<accession>A0A1S3FZ27</accession>
<proteinExistence type="inferred from homology"/>
<dbReference type="GO" id="GO:0006405">
    <property type="term" value="P:RNA export from nucleus"/>
    <property type="evidence" value="ECO:0007669"/>
    <property type="project" value="TreeGrafter"/>
</dbReference>
<keyword evidence="7" id="KW-0906">Nuclear pore complex</keyword>
<keyword evidence="6" id="KW-0811">Translocation</keyword>
<dbReference type="InterPro" id="IPR026010">
    <property type="entry name" value="NSP1/NUP62"/>
</dbReference>
<dbReference type="GO" id="GO:0017056">
    <property type="term" value="F:structural constituent of nuclear pore"/>
    <property type="evidence" value="ECO:0007669"/>
    <property type="project" value="InterPro"/>
</dbReference>
<dbReference type="CTD" id="54830"/>
<keyword evidence="4" id="KW-0509">mRNA transport</keyword>
<evidence type="ECO:0000256" key="6">
    <source>
        <dbReference type="ARBA" id="ARBA00023010"/>
    </source>
</evidence>
<gene>
    <name evidence="12" type="primary">Nup62cl</name>
</gene>
<keyword evidence="3" id="KW-0813">Transport</keyword>
<evidence type="ECO:0000256" key="5">
    <source>
        <dbReference type="ARBA" id="ARBA00022927"/>
    </source>
</evidence>
<dbReference type="Pfam" id="PF05064">
    <property type="entry name" value="Nsp1_C"/>
    <property type="match status" value="1"/>
</dbReference>
<feature type="region of interest" description="Disordered" evidence="9">
    <location>
        <begin position="23"/>
        <end position="69"/>
    </location>
</feature>
<evidence type="ECO:0000313" key="12">
    <source>
        <dbReference type="RefSeq" id="XP_012881294.1"/>
    </source>
</evidence>
<dbReference type="GO" id="GO:0044613">
    <property type="term" value="C:nuclear pore central transport channel"/>
    <property type="evidence" value="ECO:0007669"/>
    <property type="project" value="TreeGrafter"/>
</dbReference>
<dbReference type="InParanoid" id="A0A1S3FZ27"/>
<dbReference type="OrthoDB" id="344345at2759"/>
<evidence type="ECO:0000259" key="10">
    <source>
        <dbReference type="Pfam" id="PF05064"/>
    </source>
</evidence>
<evidence type="ECO:0000256" key="8">
    <source>
        <dbReference type="ARBA" id="ARBA00023242"/>
    </source>
</evidence>
<protein>
    <submittedName>
        <fullName evidence="12">Nucleoporin-62 C-terminal-like protein</fullName>
    </submittedName>
</protein>
<keyword evidence="11" id="KW-1185">Reference proteome</keyword>
<dbReference type="GO" id="GO:0005543">
    <property type="term" value="F:phospholipid binding"/>
    <property type="evidence" value="ECO:0007669"/>
    <property type="project" value="TreeGrafter"/>
</dbReference>